<accession>A0ABD4T8A5</accession>
<sequence length="291" mass="31557">MLLSPTPQRILATLFPLLQSAAAYACRIQAQIQAQPDKGNMPNFFAAALSDADLSIQTLVEVALLGVFPEVRFFGEEYEQSFNTPYFRSIELGANLDDDYLVTLDPIDGTRFYLDGHSNFQIILAVLDAVKYQAVLAISPAKGEYFYSFHGQGTRQGTLDQPLEACQPLQLSPPPATVLLGVGMQHLAERLQDQFTVISIAQDYGADTAIPNVNGILSGELSAAVLAAGNWIDGGAIAFLAQEAGCWVSDLQGDPLPPLRNCKDKRFQGIIIATSPLEHQQILEAIRSTTS</sequence>
<evidence type="ECO:0000313" key="3">
    <source>
        <dbReference type="EMBL" id="MCM1984698.1"/>
    </source>
</evidence>
<feature type="binding site" evidence="1">
    <location>
        <position position="107"/>
    </location>
    <ligand>
        <name>Mg(2+)</name>
        <dbReference type="ChEBI" id="CHEBI:18420"/>
        <label>1</label>
        <note>catalytic</note>
    </ligand>
</feature>
<dbReference type="Gene3D" id="3.40.190.80">
    <property type="match status" value="1"/>
</dbReference>
<evidence type="ECO:0000256" key="2">
    <source>
        <dbReference type="SAM" id="SignalP"/>
    </source>
</evidence>
<feature type="binding site" evidence="1">
    <location>
        <position position="108"/>
    </location>
    <ligand>
        <name>Mg(2+)</name>
        <dbReference type="ChEBI" id="CHEBI:18420"/>
        <label>1</label>
        <note>catalytic</note>
    </ligand>
</feature>
<keyword evidence="1" id="KW-0479">Metal-binding</keyword>
<evidence type="ECO:0000313" key="4">
    <source>
        <dbReference type="Proteomes" id="UP000031561"/>
    </source>
</evidence>
<keyword evidence="1" id="KW-0460">Magnesium</keyword>
<dbReference type="InterPro" id="IPR000760">
    <property type="entry name" value="Inositol_monophosphatase-like"/>
</dbReference>
<reference evidence="3 4" key="1">
    <citation type="journal article" date="2015" name="Genome Announc.">
        <title>Draft Genome Sequence of Filamentous Marine Cyanobacterium Lyngbya confervoides Strain BDU141951.</title>
        <authorList>
            <person name="Chandrababunaidu M.M."/>
            <person name="Sen D."/>
            <person name="Tripathy S."/>
        </authorList>
    </citation>
    <scope>NUCLEOTIDE SEQUENCE [LARGE SCALE GENOMIC DNA]</scope>
    <source>
        <strain evidence="3 4">BDU141951</strain>
    </source>
</reference>
<feature type="chain" id="PRO_5044785204" evidence="2">
    <location>
        <begin position="26"/>
        <end position="291"/>
    </location>
</feature>
<comment type="caution">
    <text evidence="3">The sequence shown here is derived from an EMBL/GenBank/DDBJ whole genome shotgun (WGS) entry which is preliminary data.</text>
</comment>
<comment type="cofactor">
    <cofactor evidence="1">
        <name>Mg(2+)</name>
        <dbReference type="ChEBI" id="CHEBI:18420"/>
    </cofactor>
</comment>
<keyword evidence="4" id="KW-1185">Reference proteome</keyword>
<dbReference type="SUPFAM" id="SSF56655">
    <property type="entry name" value="Carbohydrate phosphatase"/>
    <property type="match status" value="1"/>
</dbReference>
<dbReference type="Gene3D" id="3.30.540.10">
    <property type="entry name" value="Fructose-1,6-Bisphosphatase, subunit A, domain 1"/>
    <property type="match status" value="1"/>
</dbReference>
<gene>
    <name evidence="3" type="ORF">QQ91_0017890</name>
</gene>
<organism evidence="3 4">
    <name type="scientific">Lyngbya confervoides BDU141951</name>
    <dbReference type="NCBI Taxonomy" id="1574623"/>
    <lineage>
        <taxon>Bacteria</taxon>
        <taxon>Bacillati</taxon>
        <taxon>Cyanobacteriota</taxon>
        <taxon>Cyanophyceae</taxon>
        <taxon>Oscillatoriophycideae</taxon>
        <taxon>Oscillatoriales</taxon>
        <taxon>Microcoleaceae</taxon>
        <taxon>Lyngbya</taxon>
    </lineage>
</organism>
<dbReference type="RefSeq" id="WP_166276814.1">
    <property type="nucleotide sequence ID" value="NZ_JTHE03000103.1"/>
</dbReference>
<feature type="signal peptide" evidence="2">
    <location>
        <begin position="1"/>
        <end position="25"/>
    </location>
</feature>
<dbReference type="EMBL" id="JTHE03000103">
    <property type="protein sequence ID" value="MCM1984698.1"/>
    <property type="molecule type" value="Genomic_DNA"/>
</dbReference>
<dbReference type="AlphaFoldDB" id="A0ABD4T8A5"/>
<evidence type="ECO:0000256" key="1">
    <source>
        <dbReference type="PIRSR" id="PIRSR600760-2"/>
    </source>
</evidence>
<feature type="binding site" evidence="1">
    <location>
        <position position="76"/>
    </location>
    <ligand>
        <name>Mg(2+)</name>
        <dbReference type="ChEBI" id="CHEBI:18420"/>
        <label>1</label>
        <note>catalytic</note>
    </ligand>
</feature>
<dbReference type="Proteomes" id="UP000031561">
    <property type="component" value="Unassembled WGS sequence"/>
</dbReference>
<keyword evidence="2" id="KW-0732">Signal</keyword>
<protein>
    <submittedName>
        <fullName evidence="3">Inositol monophosphatase family protein</fullName>
    </submittedName>
</protein>
<feature type="binding site" evidence="1">
    <location>
        <position position="105"/>
    </location>
    <ligand>
        <name>Mg(2+)</name>
        <dbReference type="ChEBI" id="CHEBI:18420"/>
        <label>1</label>
        <note>catalytic</note>
    </ligand>
</feature>
<name>A0ABD4T8A5_9CYAN</name>
<feature type="binding site" evidence="1">
    <location>
        <position position="233"/>
    </location>
    <ligand>
        <name>Mg(2+)</name>
        <dbReference type="ChEBI" id="CHEBI:18420"/>
        <label>1</label>
        <note>catalytic</note>
    </ligand>
</feature>
<proteinExistence type="predicted"/>
<dbReference type="Pfam" id="PF00459">
    <property type="entry name" value="Inositol_P"/>
    <property type="match status" value="1"/>
</dbReference>